<keyword evidence="1 7" id="KW-0723">Serine/threonine-protein kinase</keyword>
<protein>
    <recommendedName>
        <fullName evidence="9">Protein kinase domain-containing protein</fullName>
    </recommendedName>
</protein>
<keyword evidence="4" id="KW-0418">Kinase</keyword>
<evidence type="ECO:0000256" key="8">
    <source>
        <dbReference type="SAM" id="MobiDB-lite"/>
    </source>
</evidence>
<evidence type="ECO:0000256" key="5">
    <source>
        <dbReference type="ARBA" id="ARBA00022840"/>
    </source>
</evidence>
<dbReference type="EMBL" id="CM008967">
    <property type="protein sequence ID" value="PNW82828.1"/>
    <property type="molecule type" value="Genomic_DNA"/>
</dbReference>
<evidence type="ECO:0000256" key="1">
    <source>
        <dbReference type="ARBA" id="ARBA00022527"/>
    </source>
</evidence>
<reference evidence="10 11" key="1">
    <citation type="journal article" date="2007" name="Science">
        <title>The Chlamydomonas genome reveals the evolution of key animal and plant functions.</title>
        <authorList>
            <person name="Merchant S.S."/>
            <person name="Prochnik S.E."/>
            <person name="Vallon O."/>
            <person name="Harris E.H."/>
            <person name="Karpowicz S.J."/>
            <person name="Witman G.B."/>
            <person name="Terry A."/>
            <person name="Salamov A."/>
            <person name="Fritz-Laylin L.K."/>
            <person name="Marechal-Drouard L."/>
            <person name="Marshall W.F."/>
            <person name="Qu L.H."/>
            <person name="Nelson D.R."/>
            <person name="Sanderfoot A.A."/>
            <person name="Spalding M.H."/>
            <person name="Kapitonov V.V."/>
            <person name="Ren Q."/>
            <person name="Ferris P."/>
            <person name="Lindquist E."/>
            <person name="Shapiro H."/>
            <person name="Lucas S.M."/>
            <person name="Grimwood J."/>
            <person name="Schmutz J."/>
            <person name="Cardol P."/>
            <person name="Cerutti H."/>
            <person name="Chanfreau G."/>
            <person name="Chen C.L."/>
            <person name="Cognat V."/>
            <person name="Croft M.T."/>
            <person name="Dent R."/>
            <person name="Dutcher S."/>
            <person name="Fernandez E."/>
            <person name="Fukuzawa H."/>
            <person name="Gonzalez-Ballester D."/>
            <person name="Gonzalez-Halphen D."/>
            <person name="Hallmann A."/>
            <person name="Hanikenne M."/>
            <person name="Hippler M."/>
            <person name="Inwood W."/>
            <person name="Jabbari K."/>
            <person name="Kalanon M."/>
            <person name="Kuras R."/>
            <person name="Lefebvre P.A."/>
            <person name="Lemaire S.D."/>
            <person name="Lobanov A.V."/>
            <person name="Lohr M."/>
            <person name="Manuell A."/>
            <person name="Meier I."/>
            <person name="Mets L."/>
            <person name="Mittag M."/>
            <person name="Mittelmeier T."/>
            <person name="Moroney J.V."/>
            <person name="Moseley J."/>
            <person name="Napoli C."/>
            <person name="Nedelcu A.M."/>
            <person name="Niyogi K."/>
            <person name="Novoselov S.V."/>
            <person name="Paulsen I.T."/>
            <person name="Pazour G."/>
            <person name="Purton S."/>
            <person name="Ral J.P."/>
            <person name="Riano-Pachon D.M."/>
            <person name="Riekhof W."/>
            <person name="Rymarquis L."/>
            <person name="Schroda M."/>
            <person name="Stern D."/>
            <person name="Umen J."/>
            <person name="Willows R."/>
            <person name="Wilson N."/>
            <person name="Zimmer S.L."/>
            <person name="Allmer J."/>
            <person name="Balk J."/>
            <person name="Bisova K."/>
            <person name="Chen C.J."/>
            <person name="Elias M."/>
            <person name="Gendler K."/>
            <person name="Hauser C."/>
            <person name="Lamb M.R."/>
            <person name="Ledford H."/>
            <person name="Long J.C."/>
            <person name="Minagawa J."/>
            <person name="Page M.D."/>
            <person name="Pan J."/>
            <person name="Pootakham W."/>
            <person name="Roje S."/>
            <person name="Rose A."/>
            <person name="Stahlberg E."/>
            <person name="Terauchi A.M."/>
            <person name="Yang P."/>
            <person name="Ball S."/>
            <person name="Bowler C."/>
            <person name="Dieckmann C.L."/>
            <person name="Gladyshev V.N."/>
            <person name="Green P."/>
            <person name="Jorgensen R."/>
            <person name="Mayfield S."/>
            <person name="Mueller-Roeber B."/>
            <person name="Rajamani S."/>
            <person name="Sayre R.T."/>
            <person name="Brokstein P."/>
            <person name="Dubchak I."/>
            <person name="Goodstein D."/>
            <person name="Hornick L."/>
            <person name="Huang Y.W."/>
            <person name="Jhaveri J."/>
            <person name="Luo Y."/>
            <person name="Martinez D."/>
            <person name="Ngau W.C."/>
            <person name="Otillar B."/>
            <person name="Poliakov A."/>
            <person name="Porter A."/>
            <person name="Szajkowski L."/>
            <person name="Werner G."/>
            <person name="Zhou K."/>
            <person name="Grigoriev I.V."/>
            <person name="Rokhsar D.S."/>
            <person name="Grossman A.R."/>
        </authorList>
    </citation>
    <scope>NUCLEOTIDE SEQUENCE [LARGE SCALE GENOMIC DNA]</scope>
    <source>
        <strain evidence="11">CC-503</strain>
    </source>
</reference>
<dbReference type="GeneID" id="5717056"/>
<dbReference type="Gene3D" id="1.10.510.10">
    <property type="entry name" value="Transferase(Phosphotransferase) domain 1"/>
    <property type="match status" value="1"/>
</dbReference>
<comment type="similarity">
    <text evidence="7">Belongs to the protein kinase superfamily.</text>
</comment>
<dbReference type="OrthoDB" id="40902at2759"/>
<feature type="compositionally biased region" description="Gly residues" evidence="8">
    <location>
        <begin position="325"/>
        <end position="335"/>
    </location>
</feature>
<dbReference type="PANTHER" id="PTHR24349">
    <property type="entry name" value="SERINE/THREONINE-PROTEIN KINASE"/>
    <property type="match status" value="1"/>
</dbReference>
<evidence type="ECO:0000313" key="10">
    <source>
        <dbReference type="EMBL" id="PNW82828.1"/>
    </source>
</evidence>
<keyword evidence="5 6" id="KW-0067">ATP-binding</keyword>
<feature type="domain" description="Protein kinase" evidence="9">
    <location>
        <begin position="53"/>
        <end position="312"/>
    </location>
</feature>
<dbReference type="PROSITE" id="PS00107">
    <property type="entry name" value="PROTEIN_KINASE_ATP"/>
    <property type="match status" value="1"/>
</dbReference>
<dbReference type="InterPro" id="IPR000719">
    <property type="entry name" value="Prot_kinase_dom"/>
</dbReference>
<feature type="region of interest" description="Disordered" evidence="8">
    <location>
        <begin position="325"/>
        <end position="416"/>
    </location>
</feature>
<name>A0A2K3DQS1_CHLRE</name>
<dbReference type="GO" id="GO:0004674">
    <property type="term" value="F:protein serine/threonine kinase activity"/>
    <property type="evidence" value="ECO:0000318"/>
    <property type="project" value="GO_Central"/>
</dbReference>
<dbReference type="InterPro" id="IPR050205">
    <property type="entry name" value="CDPK_Ser/Thr_kinases"/>
</dbReference>
<gene>
    <name evidence="10" type="ORF">CHLRE_06g296200v5</name>
</gene>
<dbReference type="Gramene" id="PNW82828">
    <property type="protein sequence ID" value="PNW82828"/>
    <property type="gene ID" value="CHLRE_06g296200v5"/>
</dbReference>
<evidence type="ECO:0000256" key="4">
    <source>
        <dbReference type="ARBA" id="ARBA00022777"/>
    </source>
</evidence>
<evidence type="ECO:0000256" key="6">
    <source>
        <dbReference type="PROSITE-ProRule" id="PRU10141"/>
    </source>
</evidence>
<sequence length="416" mass="43682">MGNICGGASSGGVDAPAGGVGAGKYSHGPLLAARAKAAKDLDSCKKDEFAKKYDMKKLLGRGEYSKVVECINMVDHKRYAVKILEKANTEREAVVHEVAVTRMLAGFSHTVRVHEVLEDKHCYYLVLELCKGGELFDHILAKGHYSEAEAAAVMRVLLDFTEHAHREGIIHRDLKPHNILLLNEVTDEHVLDSPIRIIDFGTSDYCADGERLTHRVGTPHYIAPEVLKEDYDKTADIWSLGVILYILLSGSMPFGGPNPETITKMVAAGKYSMESEVWKGVSGEAKDFLAAMLQMDPAKRATLQQLKNHPWFAVAEAGAAAAAGGGGAGAGGGAANGKAGKALAPPRDNGDSALDGSVTQSDSSEQEEAARGAQVPAAAAAAAAGVGAAAEPEASGSHPKAEGVLEPQAVQLGVSA</sequence>
<dbReference type="PROSITE" id="PS00108">
    <property type="entry name" value="PROTEIN_KINASE_ST"/>
    <property type="match status" value="1"/>
</dbReference>
<keyword evidence="11" id="KW-1185">Reference proteome</keyword>
<dbReference type="RefSeq" id="XP_042924211.1">
    <property type="nucleotide sequence ID" value="XM_043063505.1"/>
</dbReference>
<dbReference type="CDD" id="cd05117">
    <property type="entry name" value="STKc_CAMK"/>
    <property type="match status" value="1"/>
</dbReference>
<dbReference type="InterPro" id="IPR008271">
    <property type="entry name" value="Ser/Thr_kinase_AS"/>
</dbReference>
<evidence type="ECO:0000256" key="7">
    <source>
        <dbReference type="RuleBase" id="RU000304"/>
    </source>
</evidence>
<dbReference type="SUPFAM" id="SSF56112">
    <property type="entry name" value="Protein kinase-like (PK-like)"/>
    <property type="match status" value="1"/>
</dbReference>
<dbReference type="GO" id="GO:0044773">
    <property type="term" value="P:mitotic DNA damage checkpoint signaling"/>
    <property type="evidence" value="ECO:0000318"/>
    <property type="project" value="GO_Central"/>
</dbReference>
<feature type="binding site" evidence="6">
    <location>
        <position position="82"/>
    </location>
    <ligand>
        <name>ATP</name>
        <dbReference type="ChEBI" id="CHEBI:30616"/>
    </ligand>
</feature>
<dbReference type="InParanoid" id="A0A2K3DQS1"/>
<evidence type="ECO:0000313" key="11">
    <source>
        <dbReference type="Proteomes" id="UP000006906"/>
    </source>
</evidence>
<dbReference type="STRING" id="3055.A0A2K3DQS1"/>
<keyword evidence="2" id="KW-0808">Transferase</keyword>
<dbReference type="AlphaFoldDB" id="A0A2K3DQS1"/>
<dbReference type="Pfam" id="PF00069">
    <property type="entry name" value="Pkinase"/>
    <property type="match status" value="1"/>
</dbReference>
<evidence type="ECO:0000256" key="2">
    <source>
        <dbReference type="ARBA" id="ARBA00022679"/>
    </source>
</evidence>
<dbReference type="GO" id="GO:0005634">
    <property type="term" value="C:nucleus"/>
    <property type="evidence" value="ECO:0000318"/>
    <property type="project" value="GO_Central"/>
</dbReference>
<evidence type="ECO:0000259" key="9">
    <source>
        <dbReference type="PROSITE" id="PS50011"/>
    </source>
</evidence>
<feature type="compositionally biased region" description="Low complexity" evidence="8">
    <location>
        <begin position="371"/>
        <end position="397"/>
    </location>
</feature>
<dbReference type="KEGG" id="cre:CHLRE_06g296200v5"/>
<dbReference type="FunFam" id="1.10.510.10:FF:000571">
    <property type="entry name" value="Maternal embryonic leucine zipper kinase"/>
    <property type="match status" value="1"/>
</dbReference>
<dbReference type="InterPro" id="IPR017441">
    <property type="entry name" value="Protein_kinase_ATP_BS"/>
</dbReference>
<dbReference type="PROSITE" id="PS50011">
    <property type="entry name" value="PROTEIN_KINASE_DOM"/>
    <property type="match status" value="1"/>
</dbReference>
<dbReference type="GO" id="GO:0005524">
    <property type="term" value="F:ATP binding"/>
    <property type="evidence" value="ECO:0007669"/>
    <property type="project" value="UniProtKB-UniRule"/>
</dbReference>
<dbReference type="ExpressionAtlas" id="A0A2K3DQS1">
    <property type="expression patterns" value="baseline and differential"/>
</dbReference>
<dbReference type="Proteomes" id="UP000006906">
    <property type="component" value="Chromosome 6"/>
</dbReference>
<dbReference type="InterPro" id="IPR011009">
    <property type="entry name" value="Kinase-like_dom_sf"/>
</dbReference>
<organism evidence="10 11">
    <name type="scientific">Chlamydomonas reinhardtii</name>
    <name type="common">Chlamydomonas smithii</name>
    <dbReference type="NCBI Taxonomy" id="3055"/>
    <lineage>
        <taxon>Eukaryota</taxon>
        <taxon>Viridiplantae</taxon>
        <taxon>Chlorophyta</taxon>
        <taxon>core chlorophytes</taxon>
        <taxon>Chlorophyceae</taxon>
        <taxon>CS clade</taxon>
        <taxon>Chlamydomonadales</taxon>
        <taxon>Chlamydomonadaceae</taxon>
        <taxon>Chlamydomonas</taxon>
    </lineage>
</organism>
<keyword evidence="3 6" id="KW-0547">Nucleotide-binding</keyword>
<evidence type="ECO:0000256" key="3">
    <source>
        <dbReference type="ARBA" id="ARBA00022741"/>
    </source>
</evidence>
<accession>A0A2K3DQS1</accession>
<dbReference type="PaxDb" id="3055-EDP05203"/>
<dbReference type="OMA" id="TEHAHRE"/>
<dbReference type="SMART" id="SM00220">
    <property type="entry name" value="S_TKc"/>
    <property type="match status" value="1"/>
</dbReference>
<proteinExistence type="inferred from homology"/>